<dbReference type="Gene3D" id="2.40.50.100">
    <property type="match status" value="1"/>
</dbReference>
<dbReference type="InterPro" id="IPR050465">
    <property type="entry name" value="UPF0194_transport"/>
</dbReference>
<feature type="region of interest" description="Disordered" evidence="4">
    <location>
        <begin position="1"/>
        <end position="25"/>
    </location>
</feature>
<evidence type="ECO:0000256" key="2">
    <source>
        <dbReference type="ARBA" id="ARBA00023054"/>
    </source>
</evidence>
<dbReference type="EMBL" id="JAHCQH010000004">
    <property type="protein sequence ID" value="MBS9475796.1"/>
    <property type="molecule type" value="Genomic_DNA"/>
</dbReference>
<reference evidence="6" key="1">
    <citation type="submission" date="2021-05" db="EMBL/GenBank/DDBJ databases">
        <authorList>
            <person name="Sun Q."/>
            <person name="Inoue M."/>
        </authorList>
    </citation>
    <scope>NUCLEOTIDE SEQUENCE</scope>
    <source>
        <strain evidence="6">VKM B-3255</strain>
    </source>
</reference>
<accession>A0ABS5R2F8</accession>
<evidence type="ECO:0000313" key="7">
    <source>
        <dbReference type="Proteomes" id="UP001166585"/>
    </source>
</evidence>
<dbReference type="Gene3D" id="2.40.30.170">
    <property type="match status" value="1"/>
</dbReference>
<feature type="coiled-coil region" evidence="3">
    <location>
        <begin position="166"/>
        <end position="219"/>
    </location>
</feature>
<proteinExistence type="predicted"/>
<dbReference type="Proteomes" id="UP001166585">
    <property type="component" value="Unassembled WGS sequence"/>
</dbReference>
<dbReference type="Pfam" id="PF25881">
    <property type="entry name" value="HH_YBHG"/>
    <property type="match status" value="1"/>
</dbReference>
<comment type="caution">
    <text evidence="6">The sequence shown here is derived from an EMBL/GenBank/DDBJ whole genome shotgun (WGS) entry which is preliminary data.</text>
</comment>
<dbReference type="RefSeq" id="WP_213753644.1">
    <property type="nucleotide sequence ID" value="NZ_JAHCQH010000004.1"/>
</dbReference>
<evidence type="ECO:0000256" key="1">
    <source>
        <dbReference type="ARBA" id="ARBA00004196"/>
    </source>
</evidence>
<comment type="subcellular location">
    <subcellularLocation>
        <location evidence="1">Cell envelope</location>
    </subcellularLocation>
</comment>
<keyword evidence="7" id="KW-1185">Reference proteome</keyword>
<dbReference type="PANTHER" id="PTHR32347:SF23">
    <property type="entry name" value="BLL5650 PROTEIN"/>
    <property type="match status" value="1"/>
</dbReference>
<evidence type="ECO:0000259" key="5">
    <source>
        <dbReference type="Pfam" id="PF25881"/>
    </source>
</evidence>
<keyword evidence="2 3" id="KW-0175">Coiled coil</keyword>
<evidence type="ECO:0000313" key="6">
    <source>
        <dbReference type="EMBL" id="MBS9475796.1"/>
    </source>
</evidence>
<name>A0ABS5R2F8_9HYPH</name>
<evidence type="ECO:0000256" key="3">
    <source>
        <dbReference type="SAM" id="Coils"/>
    </source>
</evidence>
<organism evidence="6 7">
    <name type="scientific">Ancylobacter radicis</name>
    <dbReference type="NCBI Taxonomy" id="2836179"/>
    <lineage>
        <taxon>Bacteria</taxon>
        <taxon>Pseudomonadati</taxon>
        <taxon>Pseudomonadota</taxon>
        <taxon>Alphaproteobacteria</taxon>
        <taxon>Hyphomicrobiales</taxon>
        <taxon>Xanthobacteraceae</taxon>
        <taxon>Ancylobacter</taxon>
    </lineage>
</organism>
<dbReference type="InterPro" id="IPR059052">
    <property type="entry name" value="HH_YbhG-like"/>
</dbReference>
<feature type="domain" description="YbhG-like alpha-helical hairpin" evidence="5">
    <location>
        <begin position="103"/>
        <end position="221"/>
    </location>
</feature>
<feature type="compositionally biased region" description="Low complexity" evidence="4">
    <location>
        <begin position="1"/>
        <end position="15"/>
    </location>
</feature>
<dbReference type="PANTHER" id="PTHR32347">
    <property type="entry name" value="EFFLUX SYSTEM COMPONENT YKNX-RELATED"/>
    <property type="match status" value="1"/>
</dbReference>
<sequence length="343" mass="36737">MPDALTAADTASPAAVDHPRRGRAGRGHDIRCVALLALVLTLGACTDPGPARYQGYAEGELVFVGPDEAGRLLRLAVEEGDQVAVGAPLFTVDPLLQQAEADAAQASLAQTQAELENLRTAAQRPEEIAVLEAGKRRAAAALDLSRIELERQKELFDRKVGSKASLDTAQHTYDQNQAALDEADQQIAVARMASRQTQIAAAERAVDAAVANLAAARTRLERRSLASPVAGSVETVYFRPGELVPAGRPVVSLLPPERIKLRFFVPEPDLPRFQMGTRVRVTCDGCAAPVEARVSYIAASAEYTPPVIYSLDERSKLVFLLEARAQTPGALRPGQPITVDLQP</sequence>
<gene>
    <name evidence="6" type="ORF">KIP89_01585</name>
</gene>
<evidence type="ECO:0000256" key="4">
    <source>
        <dbReference type="SAM" id="MobiDB-lite"/>
    </source>
</evidence>
<protein>
    <submittedName>
        <fullName evidence="6">HlyD family efflux transporter periplasmic adaptor subunit</fullName>
    </submittedName>
</protein>
<dbReference type="SUPFAM" id="SSF111369">
    <property type="entry name" value="HlyD-like secretion proteins"/>
    <property type="match status" value="3"/>
</dbReference>
<dbReference type="Gene3D" id="1.10.287.470">
    <property type="entry name" value="Helix hairpin bin"/>
    <property type="match status" value="2"/>
</dbReference>